<protein>
    <submittedName>
        <fullName evidence="2">Uncharacterized protein</fullName>
    </submittedName>
</protein>
<organism evidence="2">
    <name type="scientific">Eubacterium limosum</name>
    <dbReference type="NCBI Taxonomy" id="1736"/>
    <lineage>
        <taxon>Bacteria</taxon>
        <taxon>Bacillati</taxon>
        <taxon>Bacillota</taxon>
        <taxon>Clostridia</taxon>
        <taxon>Eubacteriales</taxon>
        <taxon>Eubacteriaceae</taxon>
        <taxon>Eubacterium</taxon>
    </lineage>
</organism>
<keyword evidence="1" id="KW-0472">Membrane</keyword>
<evidence type="ECO:0000313" key="2">
    <source>
        <dbReference type="EMBL" id="VYU51648.1"/>
    </source>
</evidence>
<keyword evidence="1" id="KW-1133">Transmembrane helix</keyword>
<feature type="transmembrane region" description="Helical" evidence="1">
    <location>
        <begin position="12"/>
        <end position="31"/>
    </location>
</feature>
<keyword evidence="1" id="KW-0812">Transmembrane</keyword>
<proteinExistence type="predicted"/>
<evidence type="ECO:0000256" key="1">
    <source>
        <dbReference type="SAM" id="Phobius"/>
    </source>
</evidence>
<gene>
    <name evidence="2" type="ORF">ELLFYP34_00430</name>
</gene>
<dbReference type="EMBL" id="CACRTR010000012">
    <property type="protein sequence ID" value="VYU51648.1"/>
    <property type="molecule type" value="Genomic_DNA"/>
</dbReference>
<sequence>MENKKTNMTHIWPILLMLVILLAGGVIFYLLSQKAQPVEMEQTVVALTPTSQKPAPSNIAIPGYPELTLISDTGVIPAVFENPEGNPCYFKLDLILSDTGQTIWSSENFKPGTGIQSPTAAFIPESGVYNAELRYTTTSLDDLRPLNTAVTKARLTVQ</sequence>
<reference evidence="2" key="1">
    <citation type="submission" date="2019-11" db="EMBL/GenBank/DDBJ databases">
        <authorList>
            <person name="Feng L."/>
        </authorList>
    </citation>
    <scope>NUCLEOTIDE SEQUENCE</scope>
    <source>
        <strain evidence="2">ElimosumLFYP34</strain>
    </source>
</reference>
<name>A0A6N3FHE1_EUBLI</name>
<dbReference type="AlphaFoldDB" id="A0A6N3FHE1"/>
<accession>A0A6N3FHE1</accession>